<keyword evidence="2 5" id="KW-0547">Nucleotide-binding</keyword>
<organism evidence="8 9">
    <name type="scientific">Rhododendron simsii</name>
    <name type="common">Sims's rhododendron</name>
    <dbReference type="NCBI Taxonomy" id="118357"/>
    <lineage>
        <taxon>Eukaryota</taxon>
        <taxon>Viridiplantae</taxon>
        <taxon>Streptophyta</taxon>
        <taxon>Embryophyta</taxon>
        <taxon>Tracheophyta</taxon>
        <taxon>Spermatophyta</taxon>
        <taxon>Magnoliopsida</taxon>
        <taxon>eudicotyledons</taxon>
        <taxon>Gunneridae</taxon>
        <taxon>Pentapetalae</taxon>
        <taxon>asterids</taxon>
        <taxon>Ericales</taxon>
        <taxon>Ericaceae</taxon>
        <taxon>Ericoideae</taxon>
        <taxon>Rhodoreae</taxon>
        <taxon>Rhododendron</taxon>
    </lineage>
</organism>
<feature type="compositionally biased region" description="Basic and acidic residues" evidence="6">
    <location>
        <begin position="883"/>
        <end position="905"/>
    </location>
</feature>
<gene>
    <name evidence="8" type="ORF">RHSIM_Rhsim01G0238100</name>
</gene>
<evidence type="ECO:0000256" key="6">
    <source>
        <dbReference type="SAM" id="MobiDB-lite"/>
    </source>
</evidence>
<dbReference type="PANTHER" id="PTHR48011:SF7">
    <property type="entry name" value="F10K1.14 PROTEIN"/>
    <property type="match status" value="1"/>
</dbReference>
<sequence>MERKENRVSNWVRGSCIGRGSFGSVSLAADKSDGRVFAVKSVERSPGSESRIEALENEIRILKSVTSPWVVEYLGDDATVEAGGATSFRNLHLEYLPGGTVADLAKQRRYTGSGGVYDEEIIRSYAWCIVSALNCVHSRGIVHCDVKGKNVLVGQEVGQAKLADFGSSAEFDAGEVMVARGSPLWMAPEVVRREYQGPESDLWSLGCTVIEMVTGEPPWEDRGVDTLCRIGYSDELPELPARLSELGRDFVDKCLRRNRVERWSCEACMPLNQNRLLLPLLDLWSEALCDLSCPLLGSRRPAIERTPPKHRPHSVIRSLSLLRSYDLSKQKKIDLLEQAKPETVNQVCEIVRKQLALPAETAVTGDSKFTALGVDSLDTLRSPDPGPRDGSILRLQHQHRSREVWEADRMPPVDSKKVRVRSAKKCIRALPWPSPPVLELIRRARLEGLCSLPFVSMDWGLITALLERWRSETHTFHLRPGESTITLQDVEVLLGIPVEGKPVTGNTNLKARDLCKDLLGEYPTEESDVNGMKVKASWLSDRFTGQVEEGADPKVVARQARGYLLLLMGETIFADHSGGYVHLANLERLENFDEAGTYSWGSGALANLYHNLCHGCKVGTKQITGCFILLQVWAWERLPYLAPGRLGKRAPKAGAPLIGRWDDVFHSPDLPTHLVGAYRYHLDIQRPDEVIWTPYSEELLESLPEYCRAGRAVWRASVPLIYYAVCQYHQPERVMRQFGFRQCIPPPSRSLDPPHGKTLQSGALDWALKYRKIIEVWNNRLNLVVPPGDIDLVEYPFDDPYVVWYDRITRRCISRVGCGVDGVARCLKALNMPGVPAPYRDVALAGLMHMGVFEKFLRLQPPQHGVFKGNQELGEQGEDLLEEERQPQEDVASHGHDHPHVEHPDNNIPIPLHAPQPPPPPPPPPEPSFSPLPHFASFVMSPSIFDSPVVEPIGGGGSSSQTCSHSEVPWEQLEVVGFGASTLSHDSLVQAKRRRIDESRLGDVGGSIGDGDIIQVRVDTQDLHVDQQHEAEVELDFVSNNDGQDDEVEEEANFQDLVVGGDIEGGGEVTQLITKTPVVAQRRTYLVSLAVGDDIPTFTQVYGSCKGRATSSSSTLVEPLLVALSLRSGTMLGGATIIGWSSRTGRALVEPLEVALSLWSGAMLTGATIIGRSS</sequence>
<dbReference type="PROSITE" id="PS00107">
    <property type="entry name" value="PROTEIN_KINASE_ATP"/>
    <property type="match status" value="1"/>
</dbReference>
<evidence type="ECO:0000256" key="4">
    <source>
        <dbReference type="ARBA" id="ARBA00022840"/>
    </source>
</evidence>
<dbReference type="PANTHER" id="PTHR48011">
    <property type="entry name" value="CCR4-NOT TRANSCRIPTIONAL COMPLEX SUBUNIT CAF120-RELATED"/>
    <property type="match status" value="1"/>
</dbReference>
<dbReference type="OrthoDB" id="1685349at2759"/>
<dbReference type="Pfam" id="PF00069">
    <property type="entry name" value="Pkinase"/>
    <property type="match status" value="1"/>
</dbReference>
<keyword evidence="9" id="KW-1185">Reference proteome</keyword>
<evidence type="ECO:0000256" key="2">
    <source>
        <dbReference type="ARBA" id="ARBA00022741"/>
    </source>
</evidence>
<feature type="domain" description="Protein kinase" evidence="7">
    <location>
        <begin position="11"/>
        <end position="281"/>
    </location>
</feature>
<feature type="compositionally biased region" description="Pro residues" evidence="6">
    <location>
        <begin position="912"/>
        <end position="930"/>
    </location>
</feature>
<dbReference type="InterPro" id="IPR017441">
    <property type="entry name" value="Protein_kinase_ATP_BS"/>
</dbReference>
<keyword evidence="3" id="KW-0418">Kinase</keyword>
<proteinExistence type="predicted"/>
<dbReference type="InterPro" id="IPR000719">
    <property type="entry name" value="Prot_kinase_dom"/>
</dbReference>
<feature type="binding site" evidence="5">
    <location>
        <position position="40"/>
    </location>
    <ligand>
        <name>ATP</name>
        <dbReference type="ChEBI" id="CHEBI:30616"/>
    </ligand>
</feature>
<dbReference type="GO" id="GO:0004672">
    <property type="term" value="F:protein kinase activity"/>
    <property type="evidence" value="ECO:0007669"/>
    <property type="project" value="InterPro"/>
</dbReference>
<dbReference type="InterPro" id="IPR036736">
    <property type="entry name" value="ACP-like_sf"/>
</dbReference>
<dbReference type="PROSITE" id="PS00108">
    <property type="entry name" value="PROTEIN_KINASE_ST"/>
    <property type="match status" value="1"/>
</dbReference>
<keyword evidence="1" id="KW-0808">Transferase</keyword>
<dbReference type="EMBL" id="WJXA01000001">
    <property type="protein sequence ID" value="KAF7152535.1"/>
    <property type="molecule type" value="Genomic_DNA"/>
</dbReference>
<feature type="region of interest" description="Disordered" evidence="6">
    <location>
        <begin position="880"/>
        <end position="932"/>
    </location>
</feature>
<evidence type="ECO:0000256" key="3">
    <source>
        <dbReference type="ARBA" id="ARBA00022777"/>
    </source>
</evidence>
<dbReference type="Gene3D" id="1.10.1200.10">
    <property type="entry name" value="ACP-like"/>
    <property type="match status" value="1"/>
</dbReference>
<evidence type="ECO:0000313" key="9">
    <source>
        <dbReference type="Proteomes" id="UP000626092"/>
    </source>
</evidence>
<keyword evidence="4 5" id="KW-0067">ATP-binding</keyword>
<evidence type="ECO:0000256" key="1">
    <source>
        <dbReference type="ARBA" id="ARBA00022679"/>
    </source>
</evidence>
<accession>A0A834LY67</accession>
<dbReference type="InterPro" id="IPR008271">
    <property type="entry name" value="Ser/Thr_kinase_AS"/>
</dbReference>
<dbReference type="PROSITE" id="PS50011">
    <property type="entry name" value="PROTEIN_KINASE_DOM"/>
    <property type="match status" value="1"/>
</dbReference>
<dbReference type="SUPFAM" id="SSF56112">
    <property type="entry name" value="Protein kinase-like (PK-like)"/>
    <property type="match status" value="1"/>
</dbReference>
<dbReference type="Proteomes" id="UP000626092">
    <property type="component" value="Unassembled WGS sequence"/>
</dbReference>
<dbReference type="Gene3D" id="1.10.510.10">
    <property type="entry name" value="Transferase(Phosphotransferase) domain 1"/>
    <property type="match status" value="1"/>
</dbReference>
<dbReference type="InterPro" id="IPR052751">
    <property type="entry name" value="Plant_MAPKKK"/>
</dbReference>
<dbReference type="SMART" id="SM00220">
    <property type="entry name" value="S_TKc"/>
    <property type="match status" value="1"/>
</dbReference>
<dbReference type="InterPro" id="IPR019557">
    <property type="entry name" value="AminoTfrase-like_pln_mobile"/>
</dbReference>
<dbReference type="GO" id="GO:0005524">
    <property type="term" value="F:ATP binding"/>
    <property type="evidence" value="ECO:0007669"/>
    <property type="project" value="UniProtKB-UniRule"/>
</dbReference>
<comment type="caution">
    <text evidence="8">The sequence shown here is derived from an EMBL/GenBank/DDBJ whole genome shotgun (WGS) entry which is preliminary data.</text>
</comment>
<dbReference type="AlphaFoldDB" id="A0A834LY67"/>
<reference evidence="8" key="1">
    <citation type="submission" date="2019-11" db="EMBL/GenBank/DDBJ databases">
        <authorList>
            <person name="Liu Y."/>
            <person name="Hou J."/>
            <person name="Li T.-Q."/>
            <person name="Guan C.-H."/>
            <person name="Wu X."/>
            <person name="Wu H.-Z."/>
            <person name="Ling F."/>
            <person name="Zhang R."/>
            <person name="Shi X.-G."/>
            <person name="Ren J.-P."/>
            <person name="Chen E.-F."/>
            <person name="Sun J.-M."/>
        </authorList>
    </citation>
    <scope>NUCLEOTIDE SEQUENCE</scope>
    <source>
        <strain evidence="8">Adult_tree_wgs_1</strain>
        <tissue evidence="8">Leaves</tissue>
    </source>
</reference>
<dbReference type="InterPro" id="IPR011009">
    <property type="entry name" value="Kinase-like_dom_sf"/>
</dbReference>
<dbReference type="CDD" id="cd06606">
    <property type="entry name" value="STKc_MAPKKK"/>
    <property type="match status" value="1"/>
</dbReference>
<evidence type="ECO:0000256" key="5">
    <source>
        <dbReference type="PROSITE-ProRule" id="PRU10141"/>
    </source>
</evidence>
<dbReference type="Pfam" id="PF10536">
    <property type="entry name" value="PMD"/>
    <property type="match status" value="1"/>
</dbReference>
<protein>
    <recommendedName>
        <fullName evidence="7">Protein kinase domain-containing protein</fullName>
    </recommendedName>
</protein>
<name>A0A834LY67_RHOSS</name>
<evidence type="ECO:0000259" key="7">
    <source>
        <dbReference type="PROSITE" id="PS50011"/>
    </source>
</evidence>
<evidence type="ECO:0000313" key="8">
    <source>
        <dbReference type="EMBL" id="KAF7152535.1"/>
    </source>
</evidence>
<dbReference type="GO" id="GO:0007165">
    <property type="term" value="P:signal transduction"/>
    <property type="evidence" value="ECO:0007669"/>
    <property type="project" value="TreeGrafter"/>
</dbReference>